<evidence type="ECO:0000256" key="1">
    <source>
        <dbReference type="ARBA" id="ARBA00022801"/>
    </source>
</evidence>
<dbReference type="GO" id="GO:0004252">
    <property type="term" value="F:serine-type endopeptidase activity"/>
    <property type="evidence" value="ECO:0007669"/>
    <property type="project" value="TreeGrafter"/>
</dbReference>
<accession>A0A3A6U3P5</accession>
<gene>
    <name evidence="4" type="ORF">D5R81_08935</name>
</gene>
<dbReference type="SUPFAM" id="SSF53474">
    <property type="entry name" value="alpha/beta-Hydrolases"/>
    <property type="match status" value="1"/>
</dbReference>
<keyword evidence="2" id="KW-0732">Signal</keyword>
<feature type="chain" id="PRO_5017287253" evidence="2">
    <location>
        <begin position="25"/>
        <end position="641"/>
    </location>
</feature>
<dbReference type="GO" id="GO:0006508">
    <property type="term" value="P:proteolysis"/>
    <property type="evidence" value="ECO:0007669"/>
    <property type="project" value="InterPro"/>
</dbReference>
<proteinExistence type="predicted"/>
<dbReference type="PANTHER" id="PTHR42776">
    <property type="entry name" value="SERINE PEPTIDASE S9 FAMILY MEMBER"/>
    <property type="match status" value="1"/>
</dbReference>
<dbReference type="Proteomes" id="UP000273022">
    <property type="component" value="Unassembled WGS sequence"/>
</dbReference>
<protein>
    <submittedName>
        <fullName evidence="4">S9 family peptidase</fullName>
    </submittedName>
</protein>
<dbReference type="AlphaFoldDB" id="A0A3A6U3P5"/>
<sequence length="641" mass="71841">MKKIILSLCISACLGSIVSNNAIAEDNPVKTVSTIEAFATMPQVSSVSVSPNGQKIAIVRATNREGDYIVEIRDTKDLGKKPVILGADRMKVQGVSWLNNEKIGVSFRQLLESGAHKYWTGQFAITDANGKGKWVLPSKKVRGFGIIDLLPNNKNEVLAQADTNSNGTPDVIRYNIKTNNYKTIMRGNSKQEGSFTPDADGEIRGASGWNRADTTIDLYARKKGSDDWQRVRQISPNLREQYEFLGFSKDRPNDVYIKANLGEDKAGIYTYNLENNIFSERLFGLENVDVDGVSFNPYTQQVTSYNYTSKHPQKYFVDESEQILYDSLKSIFKGKHVSITSRSKNDNAIIVRTMGDQDTGTFYLITDKKKVSPIGERLPLVDKSKLGKVKFITYKARDGRKVKAYVTIPSVGEKPYPAVVMPHGGPWARDINIFDEWSQLLASHGYIVIQPQFRGSEGFGLDHWKAGDKNWGLTMQDDNDDAALFLVKKGLASKDKLAIYGWSYGGYAAFVGSMRDNNIYQCAAAGAGVGDLGRWSAYINDNRFARELQRPTVKGISPVNQVDKVNIPLLVVHGDIDSRVTVKHSRAFVDKLKKYGKDYKYVELEDADHFSNTLFYPHKKVFYTELLNWLDNKCGMKPNII</sequence>
<organism evidence="4 5">
    <name type="scientific">Parashewanella spongiae</name>
    <dbReference type="NCBI Taxonomy" id="342950"/>
    <lineage>
        <taxon>Bacteria</taxon>
        <taxon>Pseudomonadati</taxon>
        <taxon>Pseudomonadota</taxon>
        <taxon>Gammaproteobacteria</taxon>
        <taxon>Alteromonadales</taxon>
        <taxon>Shewanellaceae</taxon>
        <taxon>Parashewanella</taxon>
    </lineage>
</organism>
<dbReference type="OrthoDB" id="4269629at2"/>
<dbReference type="InterPro" id="IPR001375">
    <property type="entry name" value="Peptidase_S9_cat"/>
</dbReference>
<dbReference type="PANTHER" id="PTHR42776:SF27">
    <property type="entry name" value="DIPEPTIDYL PEPTIDASE FAMILY MEMBER 6"/>
    <property type="match status" value="1"/>
</dbReference>
<dbReference type="EMBL" id="QYYH01000046">
    <property type="protein sequence ID" value="RJY16465.1"/>
    <property type="molecule type" value="Genomic_DNA"/>
</dbReference>
<evidence type="ECO:0000259" key="3">
    <source>
        <dbReference type="Pfam" id="PF00326"/>
    </source>
</evidence>
<dbReference type="Pfam" id="PF00326">
    <property type="entry name" value="Peptidase_S9"/>
    <property type="match status" value="1"/>
</dbReference>
<reference evidence="4 5" key="1">
    <citation type="submission" date="2018-09" db="EMBL/GenBank/DDBJ databases">
        <title>Phylogeny of the Shewanellaceae, and recommendation for two new genera, Pseudoshewanella and Parashewanella.</title>
        <authorList>
            <person name="Wang G."/>
        </authorList>
    </citation>
    <scope>NUCLEOTIDE SEQUENCE [LARGE SCALE GENOMIC DNA]</scope>
    <source>
        <strain evidence="4 5">KCTC 22492</strain>
    </source>
</reference>
<dbReference type="Gene3D" id="3.40.50.1820">
    <property type="entry name" value="alpha/beta hydrolase"/>
    <property type="match status" value="1"/>
</dbReference>
<feature type="signal peptide" evidence="2">
    <location>
        <begin position="1"/>
        <end position="24"/>
    </location>
</feature>
<dbReference type="SUPFAM" id="SSF82171">
    <property type="entry name" value="DPP6 N-terminal domain-like"/>
    <property type="match status" value="1"/>
</dbReference>
<evidence type="ECO:0000313" key="4">
    <source>
        <dbReference type="EMBL" id="RJY16465.1"/>
    </source>
</evidence>
<evidence type="ECO:0000313" key="5">
    <source>
        <dbReference type="Proteomes" id="UP000273022"/>
    </source>
</evidence>
<feature type="domain" description="Peptidase S9 prolyl oligopeptidase catalytic" evidence="3">
    <location>
        <begin position="438"/>
        <end position="635"/>
    </location>
</feature>
<dbReference type="RefSeq" id="WP_121853312.1">
    <property type="nucleotide sequence ID" value="NZ_CP037952.1"/>
</dbReference>
<keyword evidence="5" id="KW-1185">Reference proteome</keyword>
<evidence type="ECO:0000256" key="2">
    <source>
        <dbReference type="SAM" id="SignalP"/>
    </source>
</evidence>
<keyword evidence="1" id="KW-0378">Hydrolase</keyword>
<name>A0A3A6U3P5_9GAMM</name>
<comment type="caution">
    <text evidence="4">The sequence shown here is derived from an EMBL/GenBank/DDBJ whole genome shotgun (WGS) entry which is preliminary data.</text>
</comment>
<dbReference type="InterPro" id="IPR029058">
    <property type="entry name" value="AB_hydrolase_fold"/>
</dbReference>